<accession>A0ABT5IU95</accession>
<name>A0ABT5IU95_9NEIS</name>
<evidence type="ECO:0000313" key="2">
    <source>
        <dbReference type="Proteomes" id="UP001219956"/>
    </source>
</evidence>
<dbReference type="Gene3D" id="1.25.40.10">
    <property type="entry name" value="Tetratricopeptide repeat domain"/>
    <property type="match status" value="1"/>
</dbReference>
<dbReference type="Proteomes" id="UP001219956">
    <property type="component" value="Unassembled WGS sequence"/>
</dbReference>
<evidence type="ECO:0000313" key="1">
    <source>
        <dbReference type="EMBL" id="MDC7716146.1"/>
    </source>
</evidence>
<keyword evidence="2" id="KW-1185">Reference proteome</keyword>
<dbReference type="InterPro" id="IPR011990">
    <property type="entry name" value="TPR-like_helical_dom_sf"/>
</dbReference>
<gene>
    <name evidence="1" type="ORF">PQU95_02765</name>
</gene>
<dbReference type="RefSeq" id="WP_272750581.1">
    <property type="nucleotide sequence ID" value="NZ_JAQQLF010000002.1"/>
</dbReference>
<dbReference type="EMBL" id="JAQQLF010000002">
    <property type="protein sequence ID" value="MDC7716146.1"/>
    <property type="molecule type" value="Genomic_DNA"/>
</dbReference>
<organism evidence="1 2">
    <name type="scientific">Vogesella aquatica</name>
    <dbReference type="NCBI Taxonomy" id="2984206"/>
    <lineage>
        <taxon>Bacteria</taxon>
        <taxon>Pseudomonadati</taxon>
        <taxon>Pseudomonadota</taxon>
        <taxon>Betaproteobacteria</taxon>
        <taxon>Neisseriales</taxon>
        <taxon>Chromobacteriaceae</taxon>
        <taxon>Vogesella</taxon>
    </lineage>
</organism>
<dbReference type="PROSITE" id="PS51257">
    <property type="entry name" value="PROKAR_LIPOPROTEIN"/>
    <property type="match status" value="1"/>
</dbReference>
<reference evidence="1 2" key="1">
    <citation type="submission" date="2023-01" db="EMBL/GenBank/DDBJ databases">
        <title>Novel species of the genus Vogesella isolated from rivers.</title>
        <authorList>
            <person name="Lu H."/>
        </authorList>
    </citation>
    <scope>NUCLEOTIDE SEQUENCE [LARGE SCALE GENOMIC DNA]</scope>
    <source>
        <strain evidence="1 2">DC21W</strain>
    </source>
</reference>
<comment type="caution">
    <text evidence="1">The sequence shown here is derived from an EMBL/GenBank/DDBJ whole genome shotgun (WGS) entry which is preliminary data.</text>
</comment>
<protein>
    <submittedName>
        <fullName evidence="1">Uncharacterized protein</fullName>
    </submittedName>
</protein>
<dbReference type="SUPFAM" id="SSF48452">
    <property type="entry name" value="TPR-like"/>
    <property type="match status" value="1"/>
</dbReference>
<sequence length="215" mass="23526">MKAATPYALALAMAGCAALVLPGALRTAWQDLALAKPRATLERATADQQTPLLLEEAVAIERQLTQASLDRQPPHHQILDNLATLYTLRTLRAGRVASVQAYMAERAENYYRQSLALRPVNGRAWANIALLRILTGDQGAVYQQALTTALRQAPSDYSVGRSLLLATLPFEDKLPPATLAFARQVYAQQSEPAQKQLQHLLKQIPGPTASQLRQP</sequence>
<proteinExistence type="predicted"/>